<dbReference type="PROSITE" id="PS50157">
    <property type="entry name" value="ZINC_FINGER_C2H2_2"/>
    <property type="match status" value="1"/>
</dbReference>
<dbReference type="GO" id="GO:0008270">
    <property type="term" value="F:zinc ion binding"/>
    <property type="evidence" value="ECO:0007669"/>
    <property type="project" value="UniProtKB-KW"/>
</dbReference>
<dbReference type="Proteomes" id="UP000499080">
    <property type="component" value="Unassembled WGS sequence"/>
</dbReference>
<dbReference type="AlphaFoldDB" id="A0A4Y2KYH4"/>
<keyword evidence="1" id="KW-0863">Zinc-finger</keyword>
<gene>
    <name evidence="4" type="ORF">AVEN_246872_1</name>
</gene>
<evidence type="ECO:0000259" key="3">
    <source>
        <dbReference type="PROSITE" id="PS50157"/>
    </source>
</evidence>
<dbReference type="InterPro" id="IPR013087">
    <property type="entry name" value="Znf_C2H2_type"/>
</dbReference>
<evidence type="ECO:0000256" key="2">
    <source>
        <dbReference type="SAM" id="MobiDB-lite"/>
    </source>
</evidence>
<proteinExistence type="predicted"/>
<name>A0A4Y2KYH4_ARAVE</name>
<keyword evidence="5" id="KW-1185">Reference proteome</keyword>
<feature type="region of interest" description="Disordered" evidence="2">
    <location>
        <begin position="178"/>
        <end position="238"/>
    </location>
</feature>
<organism evidence="4 5">
    <name type="scientific">Araneus ventricosus</name>
    <name type="common">Orbweaver spider</name>
    <name type="synonym">Epeira ventricosa</name>
    <dbReference type="NCBI Taxonomy" id="182803"/>
    <lineage>
        <taxon>Eukaryota</taxon>
        <taxon>Metazoa</taxon>
        <taxon>Ecdysozoa</taxon>
        <taxon>Arthropoda</taxon>
        <taxon>Chelicerata</taxon>
        <taxon>Arachnida</taxon>
        <taxon>Araneae</taxon>
        <taxon>Araneomorphae</taxon>
        <taxon>Entelegynae</taxon>
        <taxon>Araneoidea</taxon>
        <taxon>Araneidae</taxon>
        <taxon>Araneus</taxon>
    </lineage>
</organism>
<keyword evidence="1" id="KW-0479">Metal-binding</keyword>
<protein>
    <recommendedName>
        <fullName evidence="3">C2H2-type domain-containing protein</fullName>
    </recommendedName>
</protein>
<comment type="caution">
    <text evidence="4">The sequence shown here is derived from an EMBL/GenBank/DDBJ whole genome shotgun (WGS) entry which is preliminary data.</text>
</comment>
<sequence>MATAGFSCEYCSAWFRIKIGLGVHKQSEHREEYQSEIIIPKSKTRWSQEELAIMGMHEAILISQETTVEINFELLPLFPSRTREAIKGQRRQQKYKDLGIEYSQRNPSSGRSVVEVPVHHLSPPAEVPDVLDPDTAARPFYPGAAREIRAPLAPPVTVPEVPVTLRRTTCSQVRRLEMENSEVQDPLPSVPLSPVAASASTVSSPSDNSCDSDFVLPFRESPDPDDYPTEDPSIDDDPSSLIRTIREIRCDLDATILWSYRPMNFPDWSHQRN</sequence>
<accession>A0A4Y2KYH4</accession>
<evidence type="ECO:0000313" key="5">
    <source>
        <dbReference type="Proteomes" id="UP000499080"/>
    </source>
</evidence>
<dbReference type="PROSITE" id="PS00028">
    <property type="entry name" value="ZINC_FINGER_C2H2_1"/>
    <property type="match status" value="1"/>
</dbReference>
<dbReference type="EMBL" id="BGPR01005140">
    <property type="protein sequence ID" value="GBN07199.1"/>
    <property type="molecule type" value="Genomic_DNA"/>
</dbReference>
<feature type="compositionally biased region" description="Low complexity" evidence="2">
    <location>
        <begin position="186"/>
        <end position="206"/>
    </location>
</feature>
<keyword evidence="1" id="KW-0862">Zinc</keyword>
<feature type="domain" description="C2H2-type" evidence="3">
    <location>
        <begin position="6"/>
        <end position="34"/>
    </location>
</feature>
<feature type="compositionally biased region" description="Acidic residues" evidence="2">
    <location>
        <begin position="223"/>
        <end position="238"/>
    </location>
</feature>
<evidence type="ECO:0000313" key="4">
    <source>
        <dbReference type="EMBL" id="GBN07199.1"/>
    </source>
</evidence>
<reference evidence="4 5" key="1">
    <citation type="journal article" date="2019" name="Sci. Rep.">
        <title>Orb-weaving spider Araneus ventricosus genome elucidates the spidroin gene catalogue.</title>
        <authorList>
            <person name="Kono N."/>
            <person name="Nakamura H."/>
            <person name="Ohtoshi R."/>
            <person name="Moran D.A.P."/>
            <person name="Shinohara A."/>
            <person name="Yoshida Y."/>
            <person name="Fujiwara M."/>
            <person name="Mori M."/>
            <person name="Tomita M."/>
            <person name="Arakawa K."/>
        </authorList>
    </citation>
    <scope>NUCLEOTIDE SEQUENCE [LARGE SCALE GENOMIC DNA]</scope>
</reference>
<evidence type="ECO:0000256" key="1">
    <source>
        <dbReference type="PROSITE-ProRule" id="PRU00042"/>
    </source>
</evidence>